<dbReference type="AlphaFoldDB" id="A0AA88XIF2"/>
<reference evidence="2" key="1">
    <citation type="submission" date="2019-08" db="EMBL/GenBank/DDBJ databases">
        <title>The improved chromosome-level genome for the pearl oyster Pinctada fucata martensii using PacBio sequencing and Hi-C.</title>
        <authorList>
            <person name="Zheng Z."/>
        </authorList>
    </citation>
    <scope>NUCLEOTIDE SEQUENCE</scope>
    <source>
        <strain evidence="2">ZZ-2019</strain>
        <tissue evidence="2">Adductor muscle</tissue>
    </source>
</reference>
<protein>
    <submittedName>
        <fullName evidence="2">Uncharacterized protein</fullName>
    </submittedName>
</protein>
<comment type="caution">
    <text evidence="2">The sequence shown here is derived from an EMBL/GenBank/DDBJ whole genome shotgun (WGS) entry which is preliminary data.</text>
</comment>
<dbReference type="GO" id="GO:0042254">
    <property type="term" value="P:ribosome biogenesis"/>
    <property type="evidence" value="ECO:0007669"/>
    <property type="project" value="InterPro"/>
</dbReference>
<evidence type="ECO:0000256" key="1">
    <source>
        <dbReference type="SAM" id="Coils"/>
    </source>
</evidence>
<sequence length="108" mass="12507">MGKNKQNKAKKEHAVFKVAGVRKAKTKTVNTNLKKLNVKNKNKTEEANKKFEEVQKVLTQETSKSKVRTASKVCIFRVLTRTWMSKYKARGQNGHVLLTREQIFKLLF</sequence>
<organism evidence="2 3">
    <name type="scientific">Pinctada imbricata</name>
    <name type="common">Atlantic pearl-oyster</name>
    <name type="synonym">Pinctada martensii</name>
    <dbReference type="NCBI Taxonomy" id="66713"/>
    <lineage>
        <taxon>Eukaryota</taxon>
        <taxon>Metazoa</taxon>
        <taxon>Spiralia</taxon>
        <taxon>Lophotrochozoa</taxon>
        <taxon>Mollusca</taxon>
        <taxon>Bivalvia</taxon>
        <taxon>Autobranchia</taxon>
        <taxon>Pteriomorphia</taxon>
        <taxon>Pterioida</taxon>
        <taxon>Pterioidea</taxon>
        <taxon>Pteriidae</taxon>
        <taxon>Pinctada</taxon>
    </lineage>
</organism>
<keyword evidence="1" id="KW-0175">Coiled coil</keyword>
<gene>
    <name evidence="2" type="ORF">FSP39_009340</name>
</gene>
<evidence type="ECO:0000313" key="2">
    <source>
        <dbReference type="EMBL" id="KAK3085832.1"/>
    </source>
</evidence>
<feature type="coiled-coil region" evidence="1">
    <location>
        <begin position="33"/>
        <end position="61"/>
    </location>
</feature>
<dbReference type="EMBL" id="VSWD01000012">
    <property type="protein sequence ID" value="KAK3085832.1"/>
    <property type="molecule type" value="Genomic_DNA"/>
</dbReference>
<evidence type="ECO:0000313" key="3">
    <source>
        <dbReference type="Proteomes" id="UP001186944"/>
    </source>
</evidence>
<proteinExistence type="predicted"/>
<dbReference type="Pfam" id="PF15679">
    <property type="entry name" value="DUF4665"/>
    <property type="match status" value="1"/>
</dbReference>
<accession>A0AA88XIF2</accession>
<keyword evidence="3" id="KW-1185">Reference proteome</keyword>
<name>A0AA88XIF2_PINIB</name>
<dbReference type="InterPro" id="IPR031389">
    <property type="entry name" value="RBIS"/>
</dbReference>
<dbReference type="Proteomes" id="UP001186944">
    <property type="component" value="Unassembled WGS sequence"/>
</dbReference>